<dbReference type="RefSeq" id="WP_130938015.1">
    <property type="nucleotide sequence ID" value="NZ_BMEE01000005.1"/>
</dbReference>
<dbReference type="SUPFAM" id="SSF49464">
    <property type="entry name" value="Carboxypeptidase regulatory domain-like"/>
    <property type="match status" value="1"/>
</dbReference>
<name>A0A4Q9FND5_9FLAO</name>
<keyword evidence="2" id="KW-0645">Protease</keyword>
<evidence type="ECO:0000313" key="2">
    <source>
        <dbReference type="EMBL" id="TBN13831.1"/>
    </source>
</evidence>
<protein>
    <submittedName>
        <fullName evidence="2">Carboxypeptidase-like regulatory domain-containing protein</fullName>
    </submittedName>
</protein>
<accession>A0A4Q9FND5</accession>
<evidence type="ECO:0000313" key="3">
    <source>
        <dbReference type="Proteomes" id="UP000292372"/>
    </source>
</evidence>
<comment type="caution">
    <text evidence="2">The sequence shown here is derived from an EMBL/GenBank/DDBJ whole genome shotgun (WGS) entry which is preliminary data.</text>
</comment>
<sequence length="426" mass="49545">MKRVIYLRLSLACMLLFCFFITHAQNTQAFKEVNGKIIDKDTKDELVFTDIVVDGTNISTVTNSDGEFLLKIPYKYLDAKLVITHLGYERKLINIVDLGDYEKIVLTPSVTKLNPVSLVASPRYDARTLVEKTLANKSTAYNDKNALMTAFYRETIKKRRKNASLSEAVVKIHKQPYSSLRNDHIELIKSRKNIDYSRLDTLALKLQGGPFSNLYTDLVKYPEYIFNKDDIDFYDFNYENSTNINKNLVYVVNFKQKPHVKSPLYYGRLYIDANTLALTNAEYNLNVKNKELSSSIFVRKKPRKVDVYPTEASYKVKYRTQNGRWHYAYSNIGLTFKVNWEGKLFNSIYTLNSEMAITDWEIPNTKITKTKDRMLRPTTILTEQTSGFSDPEFWGTYNIIEPEKSIENAIRKIKKQLDKKEERKES</sequence>
<dbReference type="GO" id="GO:0004180">
    <property type="term" value="F:carboxypeptidase activity"/>
    <property type="evidence" value="ECO:0007669"/>
    <property type="project" value="UniProtKB-KW"/>
</dbReference>
<feature type="chain" id="PRO_5020447898" evidence="1">
    <location>
        <begin position="25"/>
        <end position="426"/>
    </location>
</feature>
<keyword evidence="1" id="KW-0732">Signal</keyword>
<proteinExistence type="predicted"/>
<dbReference type="Pfam" id="PF13715">
    <property type="entry name" value="CarbopepD_reg_2"/>
    <property type="match status" value="1"/>
</dbReference>
<dbReference type="OrthoDB" id="1413766at2"/>
<dbReference type="EMBL" id="SIRS01000006">
    <property type="protein sequence ID" value="TBN13831.1"/>
    <property type="molecule type" value="Genomic_DNA"/>
</dbReference>
<dbReference type="Proteomes" id="UP000292372">
    <property type="component" value="Unassembled WGS sequence"/>
</dbReference>
<organism evidence="2 3">
    <name type="scientific">Hyunsoonleella pacifica</name>
    <dbReference type="NCBI Taxonomy" id="1080224"/>
    <lineage>
        <taxon>Bacteria</taxon>
        <taxon>Pseudomonadati</taxon>
        <taxon>Bacteroidota</taxon>
        <taxon>Flavobacteriia</taxon>
        <taxon>Flavobacteriales</taxon>
        <taxon>Flavobacteriaceae</taxon>
    </lineage>
</organism>
<keyword evidence="2" id="KW-0121">Carboxypeptidase</keyword>
<keyword evidence="3" id="KW-1185">Reference proteome</keyword>
<gene>
    <name evidence="2" type="ORF">EYD46_15155</name>
</gene>
<evidence type="ECO:0000256" key="1">
    <source>
        <dbReference type="SAM" id="SignalP"/>
    </source>
</evidence>
<dbReference type="AlphaFoldDB" id="A0A4Q9FND5"/>
<dbReference type="InterPro" id="IPR008969">
    <property type="entry name" value="CarboxyPept-like_regulatory"/>
</dbReference>
<keyword evidence="2" id="KW-0378">Hydrolase</keyword>
<feature type="signal peptide" evidence="1">
    <location>
        <begin position="1"/>
        <end position="24"/>
    </location>
</feature>
<reference evidence="2 3" key="1">
    <citation type="journal article" date="2015" name="Int. J. Syst. Evol. Microbiol.">
        <title>Hyunsoonleella pacifica sp. nov., isolated from seawater of South Pacific Gyre.</title>
        <authorList>
            <person name="Gao X."/>
            <person name="Zhang Z."/>
            <person name="Dai X."/>
            <person name="Zhang X.H."/>
        </authorList>
    </citation>
    <scope>NUCLEOTIDE SEQUENCE [LARGE SCALE GENOMIC DNA]</scope>
    <source>
        <strain evidence="2 3">SW033</strain>
    </source>
</reference>